<feature type="transmembrane region" description="Helical" evidence="8">
    <location>
        <begin position="140"/>
        <end position="159"/>
    </location>
</feature>
<comment type="subcellular location">
    <subcellularLocation>
        <location evidence="1">Cell membrane</location>
        <topology evidence="1">Multi-pass membrane protein</topology>
    </subcellularLocation>
</comment>
<dbReference type="Pfam" id="PF09594">
    <property type="entry name" value="GT87"/>
    <property type="match status" value="1"/>
</dbReference>
<keyword evidence="4 8" id="KW-0812">Transmembrane</keyword>
<proteinExistence type="inferred from homology"/>
<evidence type="ECO:0000256" key="4">
    <source>
        <dbReference type="ARBA" id="ARBA00022692"/>
    </source>
</evidence>
<feature type="transmembrane region" description="Helical" evidence="8">
    <location>
        <begin position="396"/>
        <end position="417"/>
    </location>
</feature>
<keyword evidence="6 8" id="KW-0472">Membrane</keyword>
<evidence type="ECO:0000256" key="5">
    <source>
        <dbReference type="ARBA" id="ARBA00022989"/>
    </source>
</evidence>
<name>A0ABS5F4M5_9PROT</name>
<evidence type="ECO:0000256" key="2">
    <source>
        <dbReference type="ARBA" id="ARBA00022475"/>
    </source>
</evidence>
<reference evidence="10" key="1">
    <citation type="journal article" date="2021" name="Syst. Appl. Microbiol.">
        <title>Roseomonas hellenica sp. nov., isolated from roots of wild-growing Alkanna tinctoria.</title>
        <authorList>
            <person name="Rat A."/>
            <person name="Naranjo H.D."/>
            <person name="Lebbe L."/>
            <person name="Cnockaert M."/>
            <person name="Krigas N."/>
            <person name="Grigoriadou K."/>
            <person name="Maloupa E."/>
            <person name="Willems A."/>
        </authorList>
    </citation>
    <scope>NUCLEOTIDE SEQUENCE [LARGE SCALE GENOMIC DNA]</scope>
    <source>
        <strain evidence="10">LMG 31523</strain>
    </source>
</reference>
<gene>
    <name evidence="9" type="ORF">GXW71_24055</name>
</gene>
<evidence type="ECO:0000313" key="9">
    <source>
        <dbReference type="EMBL" id="MBR0667451.1"/>
    </source>
</evidence>
<comment type="caution">
    <text evidence="9">The sequence shown here is derived from an EMBL/GenBank/DDBJ whole genome shotgun (WGS) entry which is preliminary data.</text>
</comment>
<evidence type="ECO:0000256" key="7">
    <source>
        <dbReference type="ARBA" id="ARBA00024033"/>
    </source>
</evidence>
<keyword evidence="3" id="KW-0808">Transferase</keyword>
<organism evidence="9 10">
    <name type="scientific">Plastoroseomonas hellenica</name>
    <dbReference type="NCBI Taxonomy" id="2687306"/>
    <lineage>
        <taxon>Bacteria</taxon>
        <taxon>Pseudomonadati</taxon>
        <taxon>Pseudomonadota</taxon>
        <taxon>Alphaproteobacteria</taxon>
        <taxon>Acetobacterales</taxon>
        <taxon>Acetobacteraceae</taxon>
        <taxon>Plastoroseomonas</taxon>
    </lineage>
</organism>
<evidence type="ECO:0000256" key="1">
    <source>
        <dbReference type="ARBA" id="ARBA00004651"/>
    </source>
</evidence>
<comment type="similarity">
    <text evidence="7">Belongs to the glycosyltransferase 87 family.</text>
</comment>
<dbReference type="RefSeq" id="WP_211855232.1">
    <property type="nucleotide sequence ID" value="NZ_JAAGBB010000035.1"/>
</dbReference>
<feature type="transmembrane region" description="Helical" evidence="8">
    <location>
        <begin position="290"/>
        <end position="313"/>
    </location>
</feature>
<feature type="transmembrane region" description="Helical" evidence="8">
    <location>
        <begin position="166"/>
        <end position="182"/>
    </location>
</feature>
<feature type="transmembrane region" description="Helical" evidence="8">
    <location>
        <begin position="107"/>
        <end position="128"/>
    </location>
</feature>
<feature type="transmembrane region" description="Helical" evidence="8">
    <location>
        <begin position="320"/>
        <end position="338"/>
    </location>
</feature>
<evidence type="ECO:0000256" key="6">
    <source>
        <dbReference type="ARBA" id="ARBA00023136"/>
    </source>
</evidence>
<feature type="transmembrane region" description="Helical" evidence="8">
    <location>
        <begin position="188"/>
        <end position="209"/>
    </location>
</feature>
<dbReference type="EMBL" id="JAAGBB010000035">
    <property type="protein sequence ID" value="MBR0667451.1"/>
    <property type="molecule type" value="Genomic_DNA"/>
</dbReference>
<protein>
    <submittedName>
        <fullName evidence="9">DUF2029 domain-containing protein</fullName>
    </submittedName>
</protein>
<accession>A0ABS5F4M5</accession>
<keyword evidence="10" id="KW-1185">Reference proteome</keyword>
<sequence length="440" mass="47757">MSPAVDPGAPPARAWRLALLALLILGALLGGRDLIRAADLGYVLTAAFDSWTPMIRALDLLRGSEGAALYERLFFAEQTKFQYPPTSLLPIDLLGAIMPLSLANLNLLNLALALLNAAALALLTRFVFRAAPTPAFDLRWLPALAFAAALLFQPFTRAFVLGQIQIWIDLAVTLACLLWWTGRRGAAGVLIGLACAIKPQFGMLLLWALLWRRWDFVAGFLAAALPVAAISVLRFGWHNHLTYLEVLSFIARHGESFHANNSVNGIVNRLLFNGPNLTWDPNAFAPYHPVVHAATLLASLAFLALPLLPALLWRRGQPRVFDFGFALLCFTMASPIAWEHHYGVMLPLYVLALRFTLVEAPAASRPRLLTLLALSWVLAAGRIPLLGALSGTPLNILQAHLFLGAALLLGVLGVAVYRRQDARAPASDAPHRGGLSSPAR</sequence>
<feature type="transmembrane region" description="Helical" evidence="8">
    <location>
        <begin position="216"/>
        <end position="237"/>
    </location>
</feature>
<evidence type="ECO:0000313" key="10">
    <source>
        <dbReference type="Proteomes" id="UP001196870"/>
    </source>
</evidence>
<evidence type="ECO:0000256" key="8">
    <source>
        <dbReference type="SAM" id="Phobius"/>
    </source>
</evidence>
<evidence type="ECO:0000256" key="3">
    <source>
        <dbReference type="ARBA" id="ARBA00022679"/>
    </source>
</evidence>
<keyword evidence="5 8" id="KW-1133">Transmembrane helix</keyword>
<dbReference type="InterPro" id="IPR018584">
    <property type="entry name" value="GT87"/>
</dbReference>
<keyword evidence="2" id="KW-1003">Cell membrane</keyword>
<dbReference type="Proteomes" id="UP001196870">
    <property type="component" value="Unassembled WGS sequence"/>
</dbReference>